<feature type="region of interest" description="SAW" evidence="5">
    <location>
        <begin position="455"/>
        <end position="531"/>
    </location>
</feature>
<keyword evidence="3" id="KW-0804">Transcription</keyword>
<evidence type="ECO:0000313" key="6">
    <source>
        <dbReference type="EMBL" id="KAK4253344.1"/>
    </source>
</evidence>
<evidence type="ECO:0000256" key="1">
    <source>
        <dbReference type="ARBA" id="ARBA00004123"/>
    </source>
</evidence>
<evidence type="ECO:0000256" key="4">
    <source>
        <dbReference type="ARBA" id="ARBA00023242"/>
    </source>
</evidence>
<evidence type="ECO:0000256" key="2">
    <source>
        <dbReference type="ARBA" id="ARBA00023015"/>
    </source>
</evidence>
<organism evidence="6 7">
    <name type="scientific">Acacia crassicarpa</name>
    <name type="common">northern wattle</name>
    <dbReference type="NCBI Taxonomy" id="499986"/>
    <lineage>
        <taxon>Eukaryota</taxon>
        <taxon>Viridiplantae</taxon>
        <taxon>Streptophyta</taxon>
        <taxon>Embryophyta</taxon>
        <taxon>Tracheophyta</taxon>
        <taxon>Spermatophyta</taxon>
        <taxon>Magnoliopsida</taxon>
        <taxon>eudicotyledons</taxon>
        <taxon>Gunneridae</taxon>
        <taxon>Pentapetalae</taxon>
        <taxon>rosids</taxon>
        <taxon>fabids</taxon>
        <taxon>Fabales</taxon>
        <taxon>Fabaceae</taxon>
        <taxon>Caesalpinioideae</taxon>
        <taxon>mimosoid clade</taxon>
        <taxon>Acacieae</taxon>
        <taxon>Acacia</taxon>
    </lineage>
</organism>
<evidence type="ECO:0000313" key="7">
    <source>
        <dbReference type="Proteomes" id="UP001293593"/>
    </source>
</evidence>
<dbReference type="AlphaFoldDB" id="A0AAE1M694"/>
<evidence type="ECO:0000256" key="5">
    <source>
        <dbReference type="PROSITE-ProRule" id="PRU01191"/>
    </source>
</evidence>
<proteinExistence type="inferred from homology"/>
<keyword evidence="4" id="KW-0539">Nucleus</keyword>
<dbReference type="PROSITE" id="PS50985">
    <property type="entry name" value="GRAS"/>
    <property type="match status" value="1"/>
</dbReference>
<protein>
    <recommendedName>
        <fullName evidence="8">Nodulation signaling pathway 2-like protein</fullName>
    </recommendedName>
</protein>
<comment type="similarity">
    <text evidence="5">Belongs to the GRAS family.</text>
</comment>
<comment type="subcellular location">
    <subcellularLocation>
        <location evidence="1">Nucleus</location>
    </subcellularLocation>
</comment>
<comment type="caution">
    <text evidence="5">Lacks conserved residue(s) required for the propagation of feature annotation.</text>
</comment>
<gene>
    <name evidence="6" type="ORF">QN277_010665</name>
</gene>
<name>A0AAE1M694_9FABA</name>
<reference evidence="6" key="1">
    <citation type="submission" date="2023-10" db="EMBL/GenBank/DDBJ databases">
        <title>Chromosome-level genome of the transformable northern wattle, Acacia crassicarpa.</title>
        <authorList>
            <person name="Massaro I."/>
            <person name="Sinha N.R."/>
            <person name="Poethig S."/>
            <person name="Leichty A.R."/>
        </authorList>
    </citation>
    <scope>NUCLEOTIDE SEQUENCE</scope>
    <source>
        <strain evidence="6">Acra3RX</strain>
        <tissue evidence="6">Leaf</tissue>
    </source>
</reference>
<dbReference type="GO" id="GO:0005634">
    <property type="term" value="C:nucleus"/>
    <property type="evidence" value="ECO:0007669"/>
    <property type="project" value="UniProtKB-SubCell"/>
</dbReference>
<keyword evidence="2" id="KW-0805">Transcription regulation</keyword>
<dbReference type="EMBL" id="JAWXYG010000016">
    <property type="protein sequence ID" value="KAK4253344.1"/>
    <property type="molecule type" value="Genomic_DNA"/>
</dbReference>
<evidence type="ECO:0000256" key="3">
    <source>
        <dbReference type="ARBA" id="ARBA00023163"/>
    </source>
</evidence>
<dbReference type="Pfam" id="PF03514">
    <property type="entry name" value="GRAS"/>
    <property type="match status" value="1"/>
</dbReference>
<keyword evidence="7" id="KW-1185">Reference proteome</keyword>
<dbReference type="PANTHER" id="PTHR31636">
    <property type="entry name" value="OSJNBA0084A10.13 PROTEIN-RELATED"/>
    <property type="match status" value="1"/>
</dbReference>
<dbReference type="InterPro" id="IPR005202">
    <property type="entry name" value="TF_GRAS"/>
</dbReference>
<comment type="caution">
    <text evidence="6">The sequence shown here is derived from an EMBL/GenBank/DDBJ whole genome shotgun (WGS) entry which is preliminary data.</text>
</comment>
<accession>A0AAE1M694</accession>
<evidence type="ECO:0008006" key="8">
    <source>
        <dbReference type="Google" id="ProtNLM"/>
    </source>
</evidence>
<dbReference type="Proteomes" id="UP001293593">
    <property type="component" value="Unassembled WGS sequence"/>
</dbReference>
<sequence length="535" mass="61011">MMHRPTLLQPSTWSFPIDLTSIFDTFNPSSPFFFEDDHFQFPVEMMGSEASKSIENSSFNELEVSYVFSQDNCLYPANEEDILGMDLGALDPDWSTQFLNIHGSPEESEESFHLSQNLSCEAEDSWGSSPCMKSSEYSSLQPTSLNFPQEDMEMDTQVILPHLLEAHVEAKDQNQNALVEETLRCINQKTSPLAEDPTERLAFHYSSQNITGNPQGHLLKQEACKSFDTAFKVLYQSTPHGRLAHFVANSAILEAIPEDSEAVHIIEFDFGEGVQWAPVIEAISQQNKAVKFTIIKWEKEQENSEEPGRNLIEYTRSCGLEMKVEEKSFEELVTEFKKLNKRGGNLKRDFLIFNCMVGLAHMGRVRSRRSVMEFLNLGKNMINKNTFNRGIITFGDGEADEKLRNSLNFRSFFDGNMMHYKALTQSIESNFPACFLQARTAIEFLFVGPYVSSGVWMKKWEELRGNNHFMATNGFGIEGRRLKEEILMEAREILRGSREEVSYEARIEGQNGNEMVLLWKGTQLVKLSTWGSQKA</sequence>